<dbReference type="OrthoDB" id="5741786at2"/>
<dbReference type="EMBL" id="CP007142">
    <property type="protein sequence ID" value="AJQ95177.1"/>
    <property type="molecule type" value="Genomic_DNA"/>
</dbReference>
<keyword evidence="1" id="KW-0472">Membrane</keyword>
<evidence type="ECO:0000256" key="1">
    <source>
        <dbReference type="SAM" id="Phobius"/>
    </source>
</evidence>
<dbReference type="HOGENOM" id="CLU_080669_0_0_6"/>
<dbReference type="AlphaFoldDB" id="A0A0C5VKG1"/>
<evidence type="ECO:0000313" key="2">
    <source>
        <dbReference type="EMBL" id="AJQ95177.1"/>
    </source>
</evidence>
<dbReference type="Proteomes" id="UP000032266">
    <property type="component" value="Chromosome"/>
</dbReference>
<evidence type="ECO:0000313" key="3">
    <source>
        <dbReference type="Proteomes" id="UP000032266"/>
    </source>
</evidence>
<dbReference type="STRING" id="1445510.YC6258_03141"/>
<proteinExistence type="predicted"/>
<keyword evidence="1" id="KW-1133">Transmembrane helix</keyword>
<protein>
    <recommendedName>
        <fullName evidence="4">DUF4892 domain-containing protein</fullName>
    </recommendedName>
</protein>
<keyword evidence="1" id="KW-0812">Transmembrane</keyword>
<gene>
    <name evidence="2" type="ORF">YC6258_03141</name>
</gene>
<sequence length="291" mass="32882">MLSRLNRHISRWALMLIIMVGYCGYGYALEIKPLQSDHMVIDRQQEMSGYRWFQGAAKKVSGRYFADKEERVNGLLHRQVWEIGADVDSNEAHQFIFSQILPYDADVIFDCRGLDCGVSNVWANQLFGVSQLYGRDTEQDYTTVSFVLDKQPYILSVYTVQRGNRRVYQLVDVLALKGDVAPVSEVVANIEHGHLAFNPEDLQDRRKAVELAVARLNEYPELRLLIVGRSTGGSFSQNLEDSRKLAEQQKTELVAAGVGVARIDTLGIGDYDSDANGSLLTINSLIELWFR</sequence>
<organism evidence="2 3">
    <name type="scientific">Gynuella sunshinyii YC6258</name>
    <dbReference type="NCBI Taxonomy" id="1445510"/>
    <lineage>
        <taxon>Bacteria</taxon>
        <taxon>Pseudomonadati</taxon>
        <taxon>Pseudomonadota</taxon>
        <taxon>Gammaproteobacteria</taxon>
        <taxon>Oceanospirillales</taxon>
        <taxon>Saccharospirillaceae</taxon>
        <taxon>Gynuella</taxon>
    </lineage>
</organism>
<name>A0A0C5VKG1_9GAMM</name>
<feature type="transmembrane region" description="Helical" evidence="1">
    <location>
        <begin position="12"/>
        <end position="29"/>
    </location>
</feature>
<dbReference type="KEGG" id="gsn:YC6258_03141"/>
<evidence type="ECO:0008006" key="4">
    <source>
        <dbReference type="Google" id="ProtNLM"/>
    </source>
</evidence>
<keyword evidence="3" id="KW-1185">Reference proteome</keyword>
<reference evidence="2 3" key="1">
    <citation type="submission" date="2014-01" db="EMBL/GenBank/DDBJ databases">
        <title>Full genme sequencing of cellulolytic bacterium Gynuella sunshinyii YC6258T gen. nov., sp. nov.</title>
        <authorList>
            <person name="Khan H."/>
            <person name="Chung E.J."/>
            <person name="Chung Y.R."/>
        </authorList>
    </citation>
    <scope>NUCLEOTIDE SEQUENCE [LARGE SCALE GENOMIC DNA]</scope>
    <source>
        <strain evidence="2 3">YC6258</strain>
    </source>
</reference>
<dbReference type="Pfam" id="PF16234">
    <property type="entry name" value="DUF4892"/>
    <property type="match status" value="1"/>
</dbReference>
<dbReference type="InterPro" id="IPR032608">
    <property type="entry name" value="DUF4892"/>
</dbReference>
<dbReference type="RefSeq" id="WP_044617531.1">
    <property type="nucleotide sequence ID" value="NZ_CP007142.1"/>
</dbReference>
<accession>A0A0C5VKG1</accession>